<dbReference type="AlphaFoldDB" id="N1MM81"/>
<sequence length="266" mass="28975">MKNILLLVHDDDGQVARLHTAIDITRALDGHLICVDVTPSPVYAGNANGGFGDPILLNDERESEARNRARMKERVAGANISWSWEDATGDFAQCVIDAANLADLIVLNRALDDYPLLDMRTIASRVLMHARNPIVAVPEEVESFNAKGRAIIAWDGHESAAATMRACVPLLQLASDVEIFMVRDGAENTEPEEAAAYLARHGIHATVKIVDDGLHHTDALIENAARQWHADYILMGAYSHGRLMEAFGGVTKGMLSNCKLPLVIGH</sequence>
<comment type="caution">
    <text evidence="2">The sequence shown here is derived from an EMBL/GenBank/DDBJ whole genome shotgun (WGS) entry which is preliminary data.</text>
</comment>
<reference evidence="2 3" key="1">
    <citation type="submission" date="2013-03" db="EMBL/GenBank/DDBJ databases">
        <authorList>
            <person name="Le V."/>
        </authorList>
    </citation>
    <scope>NUCLEOTIDE SEQUENCE [LARGE SCALE GENOMIC DNA]</scope>
    <source>
        <strain evidence="2 3">BiD32</strain>
    </source>
</reference>
<proteinExistence type="inferred from homology"/>
<dbReference type="Gene3D" id="3.40.50.12370">
    <property type="match status" value="1"/>
</dbReference>
<evidence type="ECO:0000256" key="1">
    <source>
        <dbReference type="ARBA" id="ARBA00008791"/>
    </source>
</evidence>
<dbReference type="PANTHER" id="PTHR46268">
    <property type="entry name" value="STRESS RESPONSE PROTEIN NHAX"/>
    <property type="match status" value="1"/>
</dbReference>
<dbReference type="Proteomes" id="UP000013201">
    <property type="component" value="Unassembled WGS sequence"/>
</dbReference>
<gene>
    <name evidence="2" type="ORF">EBBID32_24260</name>
</gene>
<comment type="similarity">
    <text evidence="1">Belongs to the universal stress protein A family.</text>
</comment>
<keyword evidence="3" id="KW-1185">Reference proteome</keyword>
<protein>
    <submittedName>
        <fullName evidence="2">UspA</fullName>
    </submittedName>
</protein>
<reference evidence="3" key="2">
    <citation type="submission" date="2013-04" db="EMBL/GenBank/DDBJ databases">
        <title>Bisphenol A degrading Sphingobium sp. strain BiD32.</title>
        <authorList>
            <person name="Nielsen J.L."/>
            <person name="Zhou N.A."/>
            <person name="Kjeldal H."/>
        </authorList>
    </citation>
    <scope>NUCLEOTIDE SEQUENCE [LARGE SCALE GENOMIC DNA]</scope>
    <source>
        <strain evidence="3">BiD32</strain>
    </source>
</reference>
<dbReference type="OrthoDB" id="9804721at2"/>
<dbReference type="PANTHER" id="PTHR46268:SF15">
    <property type="entry name" value="UNIVERSAL STRESS PROTEIN HP_0031"/>
    <property type="match status" value="1"/>
</dbReference>
<dbReference type="SUPFAM" id="SSF52402">
    <property type="entry name" value="Adenine nucleotide alpha hydrolases-like"/>
    <property type="match status" value="2"/>
</dbReference>
<organism evidence="2 3">
    <name type="scientific">Sphingobium indicum BiD32</name>
    <dbReference type="NCBI Taxonomy" id="1301087"/>
    <lineage>
        <taxon>Bacteria</taxon>
        <taxon>Pseudomonadati</taxon>
        <taxon>Pseudomonadota</taxon>
        <taxon>Alphaproteobacteria</taxon>
        <taxon>Sphingomonadales</taxon>
        <taxon>Sphingomonadaceae</taxon>
        <taxon>Sphingobium</taxon>
    </lineage>
</organism>
<evidence type="ECO:0000313" key="3">
    <source>
        <dbReference type="Proteomes" id="UP000013201"/>
    </source>
</evidence>
<dbReference type="EMBL" id="CAVK010000120">
    <property type="protein sequence ID" value="CCW18076.1"/>
    <property type="molecule type" value="Genomic_DNA"/>
</dbReference>
<accession>N1MM81</accession>
<evidence type="ECO:0000313" key="2">
    <source>
        <dbReference type="EMBL" id="CCW18076.1"/>
    </source>
</evidence>
<name>N1MM81_9SPHN</name>